<protein>
    <submittedName>
        <fullName evidence="5">Helix-turn-helix domain-containing protein</fullName>
    </submittedName>
</protein>
<evidence type="ECO:0000256" key="3">
    <source>
        <dbReference type="SAM" id="Phobius"/>
    </source>
</evidence>
<evidence type="ECO:0000256" key="1">
    <source>
        <dbReference type="ARBA" id="ARBA00023125"/>
    </source>
</evidence>
<dbReference type="SUPFAM" id="SSF46894">
    <property type="entry name" value="C-terminal effector domain of the bipartite response regulators"/>
    <property type="match status" value="1"/>
</dbReference>
<dbReference type="InterPro" id="IPR016032">
    <property type="entry name" value="Sig_transdc_resp-reg_C-effctor"/>
</dbReference>
<evidence type="ECO:0000313" key="5">
    <source>
        <dbReference type="EMBL" id="NIL24265.1"/>
    </source>
</evidence>
<keyword evidence="1 2" id="KW-0238">DNA-binding</keyword>
<evidence type="ECO:0000256" key="2">
    <source>
        <dbReference type="PROSITE-ProRule" id="PRU01091"/>
    </source>
</evidence>
<dbReference type="Gene3D" id="1.10.10.10">
    <property type="entry name" value="Winged helix-like DNA-binding domain superfamily/Winged helix DNA-binding domain"/>
    <property type="match status" value="1"/>
</dbReference>
<feature type="domain" description="OmpR/PhoB-type" evidence="4">
    <location>
        <begin position="1"/>
        <end position="103"/>
    </location>
</feature>
<keyword evidence="3" id="KW-1133">Transmembrane helix</keyword>
<keyword evidence="3" id="KW-0472">Membrane</keyword>
<dbReference type="RefSeq" id="WP_050537214.1">
    <property type="nucleotide sequence ID" value="NZ_CABHYO010000027.1"/>
</dbReference>
<feature type="transmembrane region" description="Helical" evidence="3">
    <location>
        <begin position="154"/>
        <end position="176"/>
    </location>
</feature>
<dbReference type="GO" id="GO:0003677">
    <property type="term" value="F:DNA binding"/>
    <property type="evidence" value="ECO:0007669"/>
    <property type="project" value="UniProtKB-UniRule"/>
</dbReference>
<organism evidence="5 6">
    <name type="scientific">Yersinia mollaretii</name>
    <dbReference type="NCBI Taxonomy" id="33060"/>
    <lineage>
        <taxon>Bacteria</taxon>
        <taxon>Pseudomonadati</taxon>
        <taxon>Pseudomonadota</taxon>
        <taxon>Gammaproteobacteria</taxon>
        <taxon>Enterobacterales</taxon>
        <taxon>Yersiniaceae</taxon>
        <taxon>Yersinia</taxon>
    </lineage>
</organism>
<evidence type="ECO:0000259" key="4">
    <source>
        <dbReference type="PROSITE" id="PS51755"/>
    </source>
</evidence>
<dbReference type="SMART" id="SM00862">
    <property type="entry name" value="Trans_reg_C"/>
    <property type="match status" value="1"/>
</dbReference>
<dbReference type="EMBL" id="JAASAI010000022">
    <property type="protein sequence ID" value="NIL24265.1"/>
    <property type="molecule type" value="Genomic_DNA"/>
</dbReference>
<dbReference type="GO" id="GO:0006355">
    <property type="term" value="P:regulation of DNA-templated transcription"/>
    <property type="evidence" value="ECO:0007669"/>
    <property type="project" value="InterPro"/>
</dbReference>
<name>A0AA44CNY2_YERMO</name>
<sequence length="276" mass="31462">MEYIINGNVKYNSSDGTLFCPDNNIDMITLTRVTSELLLLLIKNNGAPLSRDTILSELWEKRGLTASSNNLNNYVSMLRKALAQCGYPNLIVTIPKHGFLFEADITEMDENNRLPRTDPKSVELTQHHEVELPLASAISAHHKKSLSGLLKGRVVVVTLFITVLILLFSPSIYNYFRLQSLRTLLFNIDQCRIYLMDDTTRRMDSSNTISTIKMIINTGKLKCDSPANVYYFADKKKDSSGHVIMTDMLSYCPYDIHVPCENYYLSKHENKDENEH</sequence>
<reference evidence="5" key="1">
    <citation type="submission" date="2020-03" db="EMBL/GenBank/DDBJ databases">
        <authorList>
            <person name="Kislichkina A."/>
            <person name="Dentovskaya S."/>
            <person name="Shaikhutdinov R."/>
            <person name="Ivanov S."/>
            <person name="Sizova A."/>
            <person name="Solomentsev V."/>
            <person name="Bogun A."/>
        </authorList>
    </citation>
    <scope>NUCLEOTIDE SEQUENCE</scope>
    <source>
        <strain evidence="5">SCPM-O-B-7610</strain>
    </source>
</reference>
<dbReference type="PROSITE" id="PS51755">
    <property type="entry name" value="OMPR_PHOB"/>
    <property type="match status" value="1"/>
</dbReference>
<evidence type="ECO:0000313" key="6">
    <source>
        <dbReference type="Proteomes" id="UP000712947"/>
    </source>
</evidence>
<comment type="caution">
    <text evidence="5">The sequence shown here is derived from an EMBL/GenBank/DDBJ whole genome shotgun (WGS) entry which is preliminary data.</text>
</comment>
<dbReference type="AlphaFoldDB" id="A0AA44CNY2"/>
<accession>A0AA44CNY2</accession>
<proteinExistence type="predicted"/>
<feature type="DNA-binding region" description="OmpR/PhoB-type" evidence="2">
    <location>
        <begin position="1"/>
        <end position="103"/>
    </location>
</feature>
<dbReference type="InterPro" id="IPR036388">
    <property type="entry name" value="WH-like_DNA-bd_sf"/>
</dbReference>
<dbReference type="GO" id="GO:0000160">
    <property type="term" value="P:phosphorelay signal transduction system"/>
    <property type="evidence" value="ECO:0007669"/>
    <property type="project" value="InterPro"/>
</dbReference>
<gene>
    <name evidence="5" type="ORF">HB991_17340</name>
</gene>
<keyword evidence="3" id="KW-0812">Transmembrane</keyword>
<dbReference type="Proteomes" id="UP000712947">
    <property type="component" value="Unassembled WGS sequence"/>
</dbReference>
<dbReference type="CDD" id="cd00383">
    <property type="entry name" value="trans_reg_C"/>
    <property type="match status" value="1"/>
</dbReference>
<dbReference type="InterPro" id="IPR001867">
    <property type="entry name" value="OmpR/PhoB-type_DNA-bd"/>
</dbReference>
<dbReference type="Pfam" id="PF00486">
    <property type="entry name" value="Trans_reg_C"/>
    <property type="match status" value="1"/>
</dbReference>